<keyword evidence="2" id="KW-1185">Reference proteome</keyword>
<evidence type="ECO:0000313" key="2">
    <source>
        <dbReference type="Proteomes" id="UP000281406"/>
    </source>
</evidence>
<dbReference type="AlphaFoldDB" id="A0A3N0Y4Z6"/>
<organism evidence="1 2">
    <name type="scientific">Anabarilius grahami</name>
    <name type="common">Kanglang fish</name>
    <name type="synonym">Barilius grahami</name>
    <dbReference type="NCBI Taxonomy" id="495550"/>
    <lineage>
        <taxon>Eukaryota</taxon>
        <taxon>Metazoa</taxon>
        <taxon>Chordata</taxon>
        <taxon>Craniata</taxon>
        <taxon>Vertebrata</taxon>
        <taxon>Euteleostomi</taxon>
        <taxon>Actinopterygii</taxon>
        <taxon>Neopterygii</taxon>
        <taxon>Teleostei</taxon>
        <taxon>Ostariophysi</taxon>
        <taxon>Cypriniformes</taxon>
        <taxon>Xenocyprididae</taxon>
        <taxon>Xenocypridinae</taxon>
        <taxon>Xenocypridinae incertae sedis</taxon>
        <taxon>Anabarilius</taxon>
    </lineage>
</organism>
<dbReference type="EMBL" id="RJVU01053127">
    <property type="protein sequence ID" value="ROL40818.1"/>
    <property type="molecule type" value="Genomic_DNA"/>
</dbReference>
<comment type="caution">
    <text evidence="1">The sequence shown here is derived from an EMBL/GenBank/DDBJ whole genome shotgun (WGS) entry which is preliminary data.</text>
</comment>
<proteinExistence type="predicted"/>
<name>A0A3N0Y4Z6_ANAGA</name>
<evidence type="ECO:0000313" key="1">
    <source>
        <dbReference type="EMBL" id="ROL40818.1"/>
    </source>
</evidence>
<dbReference type="Proteomes" id="UP000281406">
    <property type="component" value="Unassembled WGS sequence"/>
</dbReference>
<gene>
    <name evidence="1" type="ORF">DPX16_9812</name>
</gene>
<accession>A0A3N0Y4Z6</accession>
<reference evidence="1 2" key="1">
    <citation type="submission" date="2018-10" db="EMBL/GenBank/DDBJ databases">
        <title>Genome assembly for a Yunnan-Guizhou Plateau 3E fish, Anabarilius grahami (Regan), and its evolutionary and genetic applications.</title>
        <authorList>
            <person name="Jiang W."/>
        </authorList>
    </citation>
    <scope>NUCLEOTIDE SEQUENCE [LARGE SCALE GENOMIC DNA]</scope>
    <source>
        <strain evidence="1">AG-KIZ</strain>
        <tissue evidence="1">Muscle</tissue>
    </source>
</reference>
<protein>
    <submittedName>
        <fullName evidence="1">Uncharacterized protein</fullName>
    </submittedName>
</protein>
<sequence>MPVAHLFDTLGSGRLLSVGKLVAAMQGAKHEMEYMSRRHSYAQELVLTTNEGSFLLWLMVTTWHNQRAGRVRGGKGRGEDWALSMWPSIRQTAIQPARHIRVCWRYAIGTLRGSEPRKEIERFLHTAREPQIVEWRTSMKAPEWELFASSNSFRLCVSVFLLLLLCVCLF</sequence>